<dbReference type="AlphaFoldDB" id="A0A5B0NA50"/>
<protein>
    <submittedName>
        <fullName evidence="2">Uncharacterized protein</fullName>
    </submittedName>
</protein>
<dbReference type="EMBL" id="VDEP01000145">
    <property type="protein sequence ID" value="KAA1128065.1"/>
    <property type="molecule type" value="Genomic_DNA"/>
</dbReference>
<dbReference type="Proteomes" id="UP000324748">
    <property type="component" value="Unassembled WGS sequence"/>
</dbReference>
<accession>A0A5B0NA50</accession>
<proteinExistence type="predicted"/>
<sequence>MKPIGHLEDALDSRSTQQSSEHNIATTTRMSHCAESDSKSLTSQLSPASAPSLSLTE</sequence>
<evidence type="ECO:0000313" key="4">
    <source>
        <dbReference type="Proteomes" id="UP000324748"/>
    </source>
</evidence>
<feature type="compositionally biased region" description="Low complexity" evidence="1">
    <location>
        <begin position="40"/>
        <end position="57"/>
    </location>
</feature>
<feature type="compositionally biased region" description="Basic and acidic residues" evidence="1">
    <location>
        <begin position="1"/>
        <end position="12"/>
    </location>
</feature>
<evidence type="ECO:0000313" key="2">
    <source>
        <dbReference type="EMBL" id="KAA1085324.1"/>
    </source>
</evidence>
<reference evidence="4 5" key="1">
    <citation type="submission" date="2019-05" db="EMBL/GenBank/DDBJ databases">
        <title>Emergence of the Ug99 lineage of the wheat stem rust pathogen through somatic hybridization.</title>
        <authorList>
            <person name="Li F."/>
            <person name="Upadhyaya N.M."/>
            <person name="Sperschneider J."/>
            <person name="Matny O."/>
            <person name="Nguyen-Phuc H."/>
            <person name="Mago R."/>
            <person name="Raley C."/>
            <person name="Miller M.E."/>
            <person name="Silverstein K.A.T."/>
            <person name="Henningsen E."/>
            <person name="Hirsch C.D."/>
            <person name="Visser B."/>
            <person name="Pretorius Z.A."/>
            <person name="Steffenson B.J."/>
            <person name="Schwessinger B."/>
            <person name="Dodds P.N."/>
            <person name="Figueroa M."/>
        </authorList>
    </citation>
    <scope>NUCLEOTIDE SEQUENCE [LARGE SCALE GENOMIC DNA]</scope>
    <source>
        <strain evidence="2">21-0</strain>
        <strain evidence="3 5">Ug99</strain>
    </source>
</reference>
<evidence type="ECO:0000256" key="1">
    <source>
        <dbReference type="SAM" id="MobiDB-lite"/>
    </source>
</evidence>
<feature type="compositionally biased region" description="Polar residues" evidence="1">
    <location>
        <begin position="13"/>
        <end position="30"/>
    </location>
</feature>
<dbReference type="EMBL" id="VSWC01000106">
    <property type="protein sequence ID" value="KAA1085324.1"/>
    <property type="molecule type" value="Genomic_DNA"/>
</dbReference>
<feature type="region of interest" description="Disordered" evidence="1">
    <location>
        <begin position="1"/>
        <end position="57"/>
    </location>
</feature>
<comment type="caution">
    <text evidence="2">The sequence shown here is derived from an EMBL/GenBank/DDBJ whole genome shotgun (WGS) entry which is preliminary data.</text>
</comment>
<gene>
    <name evidence="2" type="ORF">PGT21_003122</name>
    <name evidence="3" type="ORF">PGTUg99_018114</name>
</gene>
<dbReference type="Proteomes" id="UP000325313">
    <property type="component" value="Unassembled WGS sequence"/>
</dbReference>
<name>A0A5B0NA50_PUCGR</name>
<evidence type="ECO:0000313" key="3">
    <source>
        <dbReference type="EMBL" id="KAA1128065.1"/>
    </source>
</evidence>
<organism evidence="2 4">
    <name type="scientific">Puccinia graminis f. sp. tritici</name>
    <dbReference type="NCBI Taxonomy" id="56615"/>
    <lineage>
        <taxon>Eukaryota</taxon>
        <taxon>Fungi</taxon>
        <taxon>Dikarya</taxon>
        <taxon>Basidiomycota</taxon>
        <taxon>Pucciniomycotina</taxon>
        <taxon>Pucciniomycetes</taxon>
        <taxon>Pucciniales</taxon>
        <taxon>Pucciniaceae</taxon>
        <taxon>Puccinia</taxon>
    </lineage>
</organism>
<evidence type="ECO:0000313" key="5">
    <source>
        <dbReference type="Proteomes" id="UP000325313"/>
    </source>
</evidence>
<keyword evidence="4" id="KW-1185">Reference proteome</keyword>